<accession>A0A182TCD7</accession>
<dbReference type="GO" id="GO:0004252">
    <property type="term" value="F:serine-type endopeptidase activity"/>
    <property type="evidence" value="ECO:0007669"/>
    <property type="project" value="InterPro"/>
</dbReference>
<dbReference type="InterPro" id="IPR018114">
    <property type="entry name" value="TRYPSIN_HIS"/>
</dbReference>
<dbReference type="AlphaFoldDB" id="A0A182TCD7"/>
<dbReference type="PROSITE" id="PS00135">
    <property type="entry name" value="TRYPSIN_SER"/>
    <property type="match status" value="1"/>
</dbReference>
<dbReference type="PANTHER" id="PTHR24276">
    <property type="entry name" value="POLYSERASE-RELATED"/>
    <property type="match status" value="1"/>
</dbReference>
<keyword evidence="11" id="KW-1185">Reference proteome</keyword>
<dbReference type="SMART" id="SM00020">
    <property type="entry name" value="Tryp_SPc"/>
    <property type="match status" value="1"/>
</dbReference>
<dbReference type="PANTHER" id="PTHR24276:SF91">
    <property type="entry name" value="AT26814P-RELATED"/>
    <property type="match status" value="1"/>
</dbReference>
<proteinExistence type="inferred from homology"/>
<dbReference type="PROSITE" id="PS50240">
    <property type="entry name" value="TRYPSIN_DOM"/>
    <property type="match status" value="1"/>
</dbReference>
<evidence type="ECO:0000256" key="8">
    <source>
        <dbReference type="SAM" id="SignalP"/>
    </source>
</evidence>
<dbReference type="Proteomes" id="UP000075901">
    <property type="component" value="Unassembled WGS sequence"/>
</dbReference>
<evidence type="ECO:0000256" key="5">
    <source>
        <dbReference type="ARBA" id="ARBA00023157"/>
    </source>
</evidence>
<dbReference type="SUPFAM" id="SSF50494">
    <property type="entry name" value="Trypsin-like serine proteases"/>
    <property type="match status" value="1"/>
</dbReference>
<evidence type="ECO:0000313" key="11">
    <source>
        <dbReference type="Proteomes" id="UP000075901"/>
    </source>
</evidence>
<reference evidence="11" key="1">
    <citation type="submission" date="2013-09" db="EMBL/GenBank/DDBJ databases">
        <title>The Genome Sequence of Anopheles maculatus species B.</title>
        <authorList>
            <consortium name="The Broad Institute Genomics Platform"/>
            <person name="Neafsey D.E."/>
            <person name="Besansky N."/>
            <person name="Howell P."/>
            <person name="Walton C."/>
            <person name="Young S.K."/>
            <person name="Zeng Q."/>
            <person name="Gargeya S."/>
            <person name="Fitzgerald M."/>
            <person name="Haas B."/>
            <person name="Abouelleil A."/>
            <person name="Allen A.W."/>
            <person name="Alvarado L."/>
            <person name="Arachchi H.M."/>
            <person name="Berlin A.M."/>
            <person name="Chapman S.B."/>
            <person name="Gainer-Dewar J."/>
            <person name="Goldberg J."/>
            <person name="Griggs A."/>
            <person name="Gujja S."/>
            <person name="Hansen M."/>
            <person name="Howarth C."/>
            <person name="Imamovic A."/>
            <person name="Ireland A."/>
            <person name="Larimer J."/>
            <person name="McCowan C."/>
            <person name="Murphy C."/>
            <person name="Pearson M."/>
            <person name="Poon T.W."/>
            <person name="Priest M."/>
            <person name="Roberts A."/>
            <person name="Saif S."/>
            <person name="Shea T."/>
            <person name="Sisk P."/>
            <person name="Sykes S."/>
            <person name="Wortman J."/>
            <person name="Nusbaum C."/>
            <person name="Birren B."/>
        </authorList>
    </citation>
    <scope>NUCLEOTIDE SEQUENCE [LARGE SCALE GENOMIC DNA]</scope>
    <source>
        <strain evidence="11">maculatus3</strain>
    </source>
</reference>
<name>A0A182TCD7_9DIPT</name>
<organism evidence="10 11">
    <name type="scientific">Anopheles maculatus</name>
    <dbReference type="NCBI Taxonomy" id="74869"/>
    <lineage>
        <taxon>Eukaryota</taxon>
        <taxon>Metazoa</taxon>
        <taxon>Ecdysozoa</taxon>
        <taxon>Arthropoda</taxon>
        <taxon>Hexapoda</taxon>
        <taxon>Insecta</taxon>
        <taxon>Pterygota</taxon>
        <taxon>Neoptera</taxon>
        <taxon>Endopterygota</taxon>
        <taxon>Diptera</taxon>
        <taxon>Nematocera</taxon>
        <taxon>Culicoidea</taxon>
        <taxon>Culicidae</taxon>
        <taxon>Anophelinae</taxon>
        <taxon>Anopheles</taxon>
        <taxon>Anopheles maculatus group</taxon>
    </lineage>
</organism>
<sequence>MAPWMFAIVVTIVLSEGTSATEDTEPRAVGRIVGGRDVEIDEFPYQLSLQNNGYHICGASAVAARLALTAGHCCIGTNISNLTIRAGSKSHDEGGIVFMVNRVSLHPEYDDTNLNYDVCVVRIIGTFLEKPNVKVVQVTNSGIIPTGGLGTVSGWGAVETNGNAVRNLRATRVQIWTTADCHSQIQNYGTPTASMLCAGNFGNSICVGDSGGPLVYDRRQIGIVSFIMNECGGSIPAVYTRLSNQNVRNFIRQQIDNDQQRMSLVKG</sequence>
<evidence type="ECO:0000256" key="4">
    <source>
        <dbReference type="ARBA" id="ARBA00022825"/>
    </source>
</evidence>
<dbReference type="PROSITE" id="PS00134">
    <property type="entry name" value="TRYPSIN_HIS"/>
    <property type="match status" value="1"/>
</dbReference>
<dbReference type="CDD" id="cd00190">
    <property type="entry name" value="Tryp_SPc"/>
    <property type="match status" value="1"/>
</dbReference>
<keyword evidence="1 7" id="KW-0645">Protease</keyword>
<feature type="chain" id="PRO_5008136667" description="Peptidase S1 domain-containing protein" evidence="8">
    <location>
        <begin position="21"/>
        <end position="267"/>
    </location>
</feature>
<keyword evidence="8" id="KW-0732">Signal</keyword>
<evidence type="ECO:0000313" key="10">
    <source>
        <dbReference type="EnsemblMetazoa" id="AMAM024035-PA"/>
    </source>
</evidence>
<dbReference type="InterPro" id="IPR001314">
    <property type="entry name" value="Peptidase_S1A"/>
</dbReference>
<dbReference type="InterPro" id="IPR033116">
    <property type="entry name" value="TRYPSIN_SER"/>
</dbReference>
<evidence type="ECO:0000256" key="3">
    <source>
        <dbReference type="ARBA" id="ARBA00022801"/>
    </source>
</evidence>
<protein>
    <recommendedName>
        <fullName evidence="9">Peptidase S1 domain-containing protein</fullName>
    </recommendedName>
</protein>
<feature type="domain" description="Peptidase S1" evidence="9">
    <location>
        <begin position="32"/>
        <end position="256"/>
    </location>
</feature>
<keyword evidence="2" id="KW-0222">Digestion</keyword>
<evidence type="ECO:0000256" key="6">
    <source>
        <dbReference type="ARBA" id="ARBA00024195"/>
    </source>
</evidence>
<feature type="signal peptide" evidence="8">
    <location>
        <begin position="1"/>
        <end position="20"/>
    </location>
</feature>
<dbReference type="EnsemblMetazoa" id="AMAM024035-RA">
    <property type="protein sequence ID" value="AMAM024035-PA"/>
    <property type="gene ID" value="AMAM024035"/>
</dbReference>
<keyword evidence="4 7" id="KW-0720">Serine protease</keyword>
<comment type="similarity">
    <text evidence="6">Belongs to the peptidase S1 family. CLIP subfamily.</text>
</comment>
<dbReference type="FunFam" id="2.40.10.10:FF:000034">
    <property type="entry name" value="Eupolytin"/>
    <property type="match status" value="1"/>
</dbReference>
<dbReference type="InterPro" id="IPR001254">
    <property type="entry name" value="Trypsin_dom"/>
</dbReference>
<evidence type="ECO:0000259" key="9">
    <source>
        <dbReference type="PROSITE" id="PS50240"/>
    </source>
</evidence>
<evidence type="ECO:0000256" key="2">
    <source>
        <dbReference type="ARBA" id="ARBA00022757"/>
    </source>
</evidence>
<dbReference type="InterPro" id="IPR050430">
    <property type="entry name" value="Peptidase_S1"/>
</dbReference>
<keyword evidence="5" id="KW-1015">Disulfide bond</keyword>
<reference evidence="10" key="2">
    <citation type="submission" date="2020-05" db="UniProtKB">
        <authorList>
            <consortium name="EnsemblMetazoa"/>
        </authorList>
    </citation>
    <scope>IDENTIFICATION</scope>
    <source>
        <strain evidence="10">maculatus3</strain>
    </source>
</reference>
<dbReference type="GO" id="GO:0006508">
    <property type="term" value="P:proteolysis"/>
    <property type="evidence" value="ECO:0007669"/>
    <property type="project" value="UniProtKB-KW"/>
</dbReference>
<dbReference type="GO" id="GO:0007586">
    <property type="term" value="P:digestion"/>
    <property type="evidence" value="ECO:0007669"/>
    <property type="project" value="UniProtKB-KW"/>
</dbReference>
<evidence type="ECO:0000256" key="1">
    <source>
        <dbReference type="ARBA" id="ARBA00022670"/>
    </source>
</evidence>
<dbReference type="InterPro" id="IPR009003">
    <property type="entry name" value="Peptidase_S1_PA"/>
</dbReference>
<dbReference type="Pfam" id="PF00089">
    <property type="entry name" value="Trypsin"/>
    <property type="match status" value="1"/>
</dbReference>
<dbReference type="InterPro" id="IPR043504">
    <property type="entry name" value="Peptidase_S1_PA_chymotrypsin"/>
</dbReference>
<dbReference type="PRINTS" id="PR00722">
    <property type="entry name" value="CHYMOTRYPSIN"/>
</dbReference>
<evidence type="ECO:0000256" key="7">
    <source>
        <dbReference type="RuleBase" id="RU363034"/>
    </source>
</evidence>
<dbReference type="Gene3D" id="2.40.10.10">
    <property type="entry name" value="Trypsin-like serine proteases"/>
    <property type="match status" value="2"/>
</dbReference>
<keyword evidence="3 7" id="KW-0378">Hydrolase</keyword>
<dbReference type="VEuPathDB" id="VectorBase:AMAM024035"/>